<keyword evidence="2" id="KW-0378">Hydrolase</keyword>
<accession>A0A9D1PEX6</accession>
<dbReference type="SUPFAM" id="SSF53474">
    <property type="entry name" value="alpha/beta-Hydrolases"/>
    <property type="match status" value="1"/>
</dbReference>
<dbReference type="InterPro" id="IPR029059">
    <property type="entry name" value="AB_hydrolase_5"/>
</dbReference>
<feature type="domain" description="Alpha/beta hydrolase fold-5" evidence="1">
    <location>
        <begin position="73"/>
        <end position="235"/>
    </location>
</feature>
<dbReference type="AlphaFoldDB" id="A0A9D1PEX6"/>
<evidence type="ECO:0000259" key="1">
    <source>
        <dbReference type="Pfam" id="PF12695"/>
    </source>
</evidence>
<name>A0A9D1PEX6_9FIRM</name>
<dbReference type="EMBL" id="DXIQ01000079">
    <property type="protein sequence ID" value="HIV39671.1"/>
    <property type="molecule type" value="Genomic_DNA"/>
</dbReference>
<organism evidence="2 3">
    <name type="scientific">Candidatus Blautia stercorigallinarum</name>
    <dbReference type="NCBI Taxonomy" id="2838501"/>
    <lineage>
        <taxon>Bacteria</taxon>
        <taxon>Bacillati</taxon>
        <taxon>Bacillota</taxon>
        <taxon>Clostridia</taxon>
        <taxon>Lachnospirales</taxon>
        <taxon>Lachnospiraceae</taxon>
        <taxon>Blautia</taxon>
    </lineage>
</organism>
<protein>
    <submittedName>
        <fullName evidence="2">Alpha/beta hydrolase</fullName>
    </submittedName>
</protein>
<evidence type="ECO:0000313" key="3">
    <source>
        <dbReference type="Proteomes" id="UP000886814"/>
    </source>
</evidence>
<dbReference type="Pfam" id="PF12695">
    <property type="entry name" value="Abhydrolase_5"/>
    <property type="match status" value="1"/>
</dbReference>
<dbReference type="Proteomes" id="UP000886814">
    <property type="component" value="Unassembled WGS sequence"/>
</dbReference>
<evidence type="ECO:0000313" key="2">
    <source>
        <dbReference type="EMBL" id="HIV39671.1"/>
    </source>
</evidence>
<dbReference type="GO" id="GO:0016787">
    <property type="term" value="F:hydrolase activity"/>
    <property type="evidence" value="ECO:0007669"/>
    <property type="project" value="UniProtKB-KW"/>
</dbReference>
<dbReference type="InterPro" id="IPR029058">
    <property type="entry name" value="AB_hydrolase_fold"/>
</dbReference>
<proteinExistence type="predicted"/>
<comment type="caution">
    <text evidence="2">The sequence shown here is derived from an EMBL/GenBank/DDBJ whole genome shotgun (WGS) entry which is preliminary data.</text>
</comment>
<sequence length="250" mass="27469">MKSKKKRKLWKKILAILAAVILVSGIGLGIYVQDYYHASDLALEVAAQPQQDITVTTSSKDRIIFTPEDPRAGLIFYPGGKVQYEAYAPLMEACAKEGILCVLLHMPGNLAVLDINAAKDIPEEYPDIENWYMAGHSLGGSMAASYISSHEEDFKGLILLAAYSTADLKETGLRVLSLYGSEDGVLKMDSYEKYRDNLPEDFTEIVIPGGCHAYFGSYGPQKGDGTPQISNEEQIRFTADAIGDFIEDLN</sequence>
<reference evidence="2" key="2">
    <citation type="submission" date="2021-04" db="EMBL/GenBank/DDBJ databases">
        <authorList>
            <person name="Gilroy R."/>
        </authorList>
    </citation>
    <scope>NUCLEOTIDE SEQUENCE</scope>
    <source>
        <strain evidence="2">CHK195-9823</strain>
    </source>
</reference>
<gene>
    <name evidence="2" type="ORF">H9747_11875</name>
</gene>
<reference evidence="2" key="1">
    <citation type="journal article" date="2021" name="PeerJ">
        <title>Extensive microbial diversity within the chicken gut microbiome revealed by metagenomics and culture.</title>
        <authorList>
            <person name="Gilroy R."/>
            <person name="Ravi A."/>
            <person name="Getino M."/>
            <person name="Pursley I."/>
            <person name="Horton D.L."/>
            <person name="Alikhan N.F."/>
            <person name="Baker D."/>
            <person name="Gharbi K."/>
            <person name="Hall N."/>
            <person name="Watson M."/>
            <person name="Adriaenssens E.M."/>
            <person name="Foster-Nyarko E."/>
            <person name="Jarju S."/>
            <person name="Secka A."/>
            <person name="Antonio M."/>
            <person name="Oren A."/>
            <person name="Chaudhuri R.R."/>
            <person name="La Ragione R."/>
            <person name="Hildebrand F."/>
            <person name="Pallen M.J."/>
        </authorList>
    </citation>
    <scope>NUCLEOTIDE SEQUENCE</scope>
    <source>
        <strain evidence="2">CHK195-9823</strain>
    </source>
</reference>
<dbReference type="Gene3D" id="3.40.50.1820">
    <property type="entry name" value="alpha/beta hydrolase"/>
    <property type="match status" value="1"/>
</dbReference>